<organism evidence="8">
    <name type="scientific">marine metagenome</name>
    <dbReference type="NCBI Taxonomy" id="408172"/>
    <lineage>
        <taxon>unclassified sequences</taxon>
        <taxon>metagenomes</taxon>
        <taxon>ecological metagenomes</taxon>
    </lineage>
</organism>
<dbReference type="Pfam" id="PF02310">
    <property type="entry name" value="B12-binding"/>
    <property type="match status" value="1"/>
</dbReference>
<evidence type="ECO:0000256" key="5">
    <source>
        <dbReference type="ARBA" id="ARBA00023004"/>
    </source>
</evidence>
<evidence type="ECO:0000313" key="8">
    <source>
        <dbReference type="EMBL" id="SVC04666.1"/>
    </source>
</evidence>
<dbReference type="Gene3D" id="3.40.50.280">
    <property type="entry name" value="Cobalamin-binding domain"/>
    <property type="match status" value="1"/>
</dbReference>
<dbReference type="InterPro" id="IPR007197">
    <property type="entry name" value="rSAM"/>
</dbReference>
<dbReference type="AlphaFoldDB" id="A0A382IYD0"/>
<evidence type="ECO:0000256" key="3">
    <source>
        <dbReference type="ARBA" id="ARBA00022691"/>
    </source>
</evidence>
<dbReference type="SUPFAM" id="SSF102114">
    <property type="entry name" value="Radical SAM enzymes"/>
    <property type="match status" value="1"/>
</dbReference>
<evidence type="ECO:0000256" key="2">
    <source>
        <dbReference type="ARBA" id="ARBA00022679"/>
    </source>
</evidence>
<evidence type="ECO:0000256" key="4">
    <source>
        <dbReference type="ARBA" id="ARBA00022723"/>
    </source>
</evidence>
<dbReference type="SFLD" id="SFLDG01082">
    <property type="entry name" value="B12-binding_domain_containing"/>
    <property type="match status" value="1"/>
</dbReference>
<dbReference type="InterPro" id="IPR006158">
    <property type="entry name" value="Cobalamin-bd"/>
</dbReference>
<dbReference type="Pfam" id="PF04055">
    <property type="entry name" value="Radical_SAM"/>
    <property type="match status" value="1"/>
</dbReference>
<evidence type="ECO:0000259" key="7">
    <source>
        <dbReference type="PROSITE" id="PS51332"/>
    </source>
</evidence>
<dbReference type="CDD" id="cd02068">
    <property type="entry name" value="radical_SAM_B12_BD"/>
    <property type="match status" value="1"/>
</dbReference>
<comment type="cofactor">
    <cofactor evidence="1">
        <name>[4Fe-4S] cluster</name>
        <dbReference type="ChEBI" id="CHEBI:49883"/>
    </cofactor>
</comment>
<feature type="domain" description="B12-binding" evidence="7">
    <location>
        <begin position="2"/>
        <end position="140"/>
    </location>
</feature>
<dbReference type="EMBL" id="UINC01070485">
    <property type="protein sequence ID" value="SVC04666.1"/>
    <property type="molecule type" value="Genomic_DNA"/>
</dbReference>
<feature type="non-terminal residue" evidence="8">
    <location>
        <position position="324"/>
    </location>
</feature>
<reference evidence="8" key="1">
    <citation type="submission" date="2018-05" db="EMBL/GenBank/DDBJ databases">
        <authorList>
            <person name="Lanie J.A."/>
            <person name="Ng W.-L."/>
            <person name="Kazmierczak K.M."/>
            <person name="Andrzejewski T.M."/>
            <person name="Davidsen T.M."/>
            <person name="Wayne K.J."/>
            <person name="Tettelin H."/>
            <person name="Glass J.I."/>
            <person name="Rusch D."/>
            <person name="Podicherti R."/>
            <person name="Tsui H.-C.T."/>
            <person name="Winkler M.E."/>
        </authorList>
    </citation>
    <scope>NUCLEOTIDE SEQUENCE</scope>
</reference>
<dbReference type="InterPro" id="IPR036724">
    <property type="entry name" value="Cobalamin-bd_sf"/>
</dbReference>
<dbReference type="GO" id="GO:0031419">
    <property type="term" value="F:cobalamin binding"/>
    <property type="evidence" value="ECO:0007669"/>
    <property type="project" value="InterPro"/>
</dbReference>
<proteinExistence type="predicted"/>
<keyword evidence="2" id="KW-0808">Transferase</keyword>
<dbReference type="SUPFAM" id="SSF52242">
    <property type="entry name" value="Cobalamin (vitamin B12)-binding domain"/>
    <property type="match status" value="1"/>
</dbReference>
<dbReference type="Gene3D" id="3.80.30.20">
    <property type="entry name" value="tm_1862 like domain"/>
    <property type="match status" value="1"/>
</dbReference>
<dbReference type="SFLD" id="SFLDS00029">
    <property type="entry name" value="Radical_SAM"/>
    <property type="match status" value="1"/>
</dbReference>
<name>A0A382IYD0_9ZZZZ</name>
<keyword evidence="6" id="KW-0411">Iron-sulfur</keyword>
<keyword evidence="4" id="KW-0479">Metal-binding</keyword>
<keyword evidence="3" id="KW-0949">S-adenosyl-L-methionine</keyword>
<dbReference type="SFLD" id="SFLDG01123">
    <property type="entry name" value="methyltransferase_(Class_B)"/>
    <property type="match status" value="1"/>
</dbReference>
<keyword evidence="5" id="KW-0408">Iron</keyword>
<evidence type="ECO:0000256" key="6">
    <source>
        <dbReference type="ARBA" id="ARBA00023014"/>
    </source>
</evidence>
<evidence type="ECO:0000256" key="1">
    <source>
        <dbReference type="ARBA" id="ARBA00001966"/>
    </source>
</evidence>
<dbReference type="PROSITE" id="PS51332">
    <property type="entry name" value="B12_BINDING"/>
    <property type="match status" value="1"/>
</dbReference>
<dbReference type="InterPro" id="IPR034466">
    <property type="entry name" value="Methyltransferase_Class_B"/>
</dbReference>
<protein>
    <recommendedName>
        <fullName evidence="7">B12-binding domain-containing protein</fullName>
    </recommendedName>
</protein>
<dbReference type="GO" id="GO:0051539">
    <property type="term" value="F:4 iron, 4 sulfur cluster binding"/>
    <property type="evidence" value="ECO:0007669"/>
    <property type="project" value="UniProtKB-KW"/>
</dbReference>
<dbReference type="InterPro" id="IPR023404">
    <property type="entry name" value="rSAM_horseshoe"/>
</dbReference>
<dbReference type="GO" id="GO:0003824">
    <property type="term" value="F:catalytic activity"/>
    <property type="evidence" value="ECO:0007669"/>
    <property type="project" value="InterPro"/>
</dbReference>
<dbReference type="PANTHER" id="PTHR43409:SF7">
    <property type="entry name" value="BLL1977 PROTEIN"/>
    <property type="match status" value="1"/>
</dbReference>
<gene>
    <name evidence="8" type="ORF">METZ01_LOCUS257520</name>
</gene>
<dbReference type="PANTHER" id="PTHR43409">
    <property type="entry name" value="ANAEROBIC MAGNESIUM-PROTOPORPHYRIN IX MONOMETHYL ESTER CYCLASE-RELATED"/>
    <property type="match status" value="1"/>
</dbReference>
<sequence length="324" mass="36446">MKNKICLVRPGKYPEGLIIPLGLIYIAGHLRKHLPKVELSVIDAPLEDLEAHTVAERIKEAQPFLVGLTGLSFHTPYVQETARAIRKVCPETVIVVGGAGVTSDPKDVLDEPSIDFGVLGEGEETFFHLVKTILEEENPKKIDGLAYRDNEGKVIKNSTRDYIENPSDIPIPAYDLLDIERYFKSPKRTSQSPVYISKRLLPILTSRGCPFKCIFCHDTLGKTFRSRTPEDIIEEISFLKKTYAFEELEIIDDIFNFDINHAKAVTQGIIDLDLKLKIAFPNGIKYEMIDSELLQLFKKAGVYRLAFGIESGDVGGEKIVRKKK</sequence>
<dbReference type="GO" id="GO:0046872">
    <property type="term" value="F:metal ion binding"/>
    <property type="evidence" value="ECO:0007669"/>
    <property type="project" value="UniProtKB-KW"/>
</dbReference>
<dbReference type="InterPro" id="IPR058240">
    <property type="entry name" value="rSAM_sf"/>
</dbReference>
<dbReference type="InterPro" id="IPR051198">
    <property type="entry name" value="BchE-like"/>
</dbReference>
<accession>A0A382IYD0</accession>